<keyword evidence="2" id="KW-0547">Nucleotide-binding</keyword>
<feature type="domain" description="AIG1-type G" evidence="4">
    <location>
        <begin position="82"/>
        <end position="198"/>
    </location>
</feature>
<dbReference type="InterPro" id="IPR027417">
    <property type="entry name" value="P-loop_NTPase"/>
</dbReference>
<keyword evidence="6" id="KW-1185">Reference proteome</keyword>
<evidence type="ECO:0000256" key="3">
    <source>
        <dbReference type="ARBA" id="ARBA00023134"/>
    </source>
</evidence>
<protein>
    <submittedName>
        <fullName evidence="5">GTPase IMAP family member 4</fullName>
    </submittedName>
</protein>
<dbReference type="PROSITE" id="PS51720">
    <property type="entry name" value="G_AIG1"/>
    <property type="match status" value="1"/>
</dbReference>
<dbReference type="InterPro" id="IPR045058">
    <property type="entry name" value="GIMA/IAN/Toc"/>
</dbReference>
<evidence type="ECO:0000256" key="1">
    <source>
        <dbReference type="ARBA" id="ARBA00008535"/>
    </source>
</evidence>
<dbReference type="OrthoDB" id="8954335at2759"/>
<evidence type="ECO:0000313" key="6">
    <source>
        <dbReference type="Proteomes" id="UP001152320"/>
    </source>
</evidence>
<gene>
    <name evidence="5" type="ORF">HOLleu_04247</name>
</gene>
<dbReference type="Proteomes" id="UP001152320">
    <property type="component" value="Chromosome 1"/>
</dbReference>
<dbReference type="Gene3D" id="3.40.50.300">
    <property type="entry name" value="P-loop containing nucleotide triphosphate hydrolases"/>
    <property type="match status" value="1"/>
</dbReference>
<dbReference type="PANTHER" id="PTHR10903:SF184">
    <property type="entry name" value="GTP-BINDING PROTEIN A"/>
    <property type="match status" value="1"/>
</dbReference>
<dbReference type="GO" id="GO:0005525">
    <property type="term" value="F:GTP binding"/>
    <property type="evidence" value="ECO:0007669"/>
    <property type="project" value="UniProtKB-KW"/>
</dbReference>
<dbReference type="InterPro" id="IPR006703">
    <property type="entry name" value="G_AIG1"/>
</dbReference>
<keyword evidence="3" id="KW-0342">GTP-binding</keyword>
<dbReference type="EMBL" id="JAIZAY010000001">
    <property type="protein sequence ID" value="KAJ8050877.1"/>
    <property type="molecule type" value="Genomic_DNA"/>
</dbReference>
<dbReference type="PANTHER" id="PTHR10903">
    <property type="entry name" value="GTPASE, IMAP FAMILY MEMBER-RELATED"/>
    <property type="match status" value="1"/>
</dbReference>
<comment type="caution">
    <text evidence="5">The sequence shown here is derived from an EMBL/GenBank/DDBJ whole genome shotgun (WGS) entry which is preliminary data.</text>
</comment>
<dbReference type="Pfam" id="PF04548">
    <property type="entry name" value="AIG1"/>
    <property type="match status" value="1"/>
</dbReference>
<dbReference type="AlphaFoldDB" id="A0A9Q1HI44"/>
<accession>A0A9Q1HI44</accession>
<evidence type="ECO:0000256" key="2">
    <source>
        <dbReference type="ARBA" id="ARBA00022741"/>
    </source>
</evidence>
<comment type="similarity">
    <text evidence="1">Belongs to the TRAFAC class TrmE-Era-EngA-EngB-Septin-like GTPase superfamily. AIG1/Toc34/Toc159-like paraseptin GTPase family. IAN subfamily.</text>
</comment>
<evidence type="ECO:0000313" key="5">
    <source>
        <dbReference type="EMBL" id="KAJ8050877.1"/>
    </source>
</evidence>
<name>A0A9Q1HI44_HOLLE</name>
<dbReference type="SUPFAM" id="SSF52540">
    <property type="entry name" value="P-loop containing nucleoside triphosphate hydrolases"/>
    <property type="match status" value="1"/>
</dbReference>
<proteinExistence type="inferred from homology"/>
<evidence type="ECO:0000259" key="4">
    <source>
        <dbReference type="PROSITE" id="PS51720"/>
    </source>
</evidence>
<sequence length="198" mass="22521">MVSFTEYSLSEYQSNLKFELFGFASSEEHMEHPFVSETDWRDCKNCPDMLKVLDKMGKLKFEGNKETYTLRVNDNIPMFKDKDDLRIVLIGKAGVGKSATGNTILGANVFNVSSTSVSVTRTPIKRVSRIADRTISVLDTPGFLDSQRLKREMFANTDRIMKIFRDGVHAFIFVFDVVNSRLTLENGVLELMKVSKEQ</sequence>
<organism evidence="5 6">
    <name type="scientific">Holothuria leucospilota</name>
    <name type="common">Black long sea cucumber</name>
    <name type="synonym">Mertensiothuria leucospilota</name>
    <dbReference type="NCBI Taxonomy" id="206669"/>
    <lineage>
        <taxon>Eukaryota</taxon>
        <taxon>Metazoa</taxon>
        <taxon>Echinodermata</taxon>
        <taxon>Eleutherozoa</taxon>
        <taxon>Echinozoa</taxon>
        <taxon>Holothuroidea</taxon>
        <taxon>Aspidochirotacea</taxon>
        <taxon>Aspidochirotida</taxon>
        <taxon>Holothuriidae</taxon>
        <taxon>Holothuria</taxon>
    </lineage>
</organism>
<reference evidence="5" key="1">
    <citation type="submission" date="2021-10" db="EMBL/GenBank/DDBJ databases">
        <title>Tropical sea cucumber genome reveals ecological adaptation and Cuvierian tubules defense mechanism.</title>
        <authorList>
            <person name="Chen T."/>
        </authorList>
    </citation>
    <scope>NUCLEOTIDE SEQUENCE</scope>
    <source>
        <strain evidence="5">Nanhai2018</strain>
        <tissue evidence="5">Muscle</tissue>
    </source>
</reference>